<dbReference type="SMART" id="SM00344">
    <property type="entry name" value="HTH_ASNC"/>
    <property type="match status" value="1"/>
</dbReference>
<dbReference type="Pfam" id="PF13412">
    <property type="entry name" value="HTH_24"/>
    <property type="match status" value="1"/>
</dbReference>
<gene>
    <name evidence="5" type="ORF">EZE20_12780</name>
</gene>
<dbReference type="PANTHER" id="PTHR30154:SF34">
    <property type="entry name" value="TRANSCRIPTIONAL REGULATOR AZLB"/>
    <property type="match status" value="1"/>
</dbReference>
<sequence>MKLDTADRDILRLLQTNSQLTMKELSEQVNLSITPIHERIRKLEKSGHIDRYVALLNRKKMGKALLVYCNVTLDKQRRESFEEFNEAVKRMPEVMECCVVSGNFDYLLKVVAEDMEDYNNFYQQNLSVLQSVQHISSFFVMSEIKSTTQLPV</sequence>
<dbReference type="InterPro" id="IPR011008">
    <property type="entry name" value="Dimeric_a/b-barrel"/>
</dbReference>
<dbReference type="GO" id="GO:0043200">
    <property type="term" value="P:response to amino acid"/>
    <property type="evidence" value="ECO:0007669"/>
    <property type="project" value="TreeGrafter"/>
</dbReference>
<evidence type="ECO:0000313" key="5">
    <source>
        <dbReference type="EMBL" id="TDB64544.1"/>
    </source>
</evidence>
<proteinExistence type="predicted"/>
<dbReference type="GO" id="GO:0006355">
    <property type="term" value="P:regulation of DNA-templated transcription"/>
    <property type="evidence" value="ECO:0007669"/>
    <property type="project" value="UniProtKB-ARBA"/>
</dbReference>
<evidence type="ECO:0000259" key="4">
    <source>
        <dbReference type="PROSITE" id="PS50956"/>
    </source>
</evidence>
<dbReference type="SUPFAM" id="SSF54909">
    <property type="entry name" value="Dimeric alpha+beta barrel"/>
    <property type="match status" value="1"/>
</dbReference>
<keyword evidence="1" id="KW-0805">Transcription regulation</keyword>
<dbReference type="PROSITE" id="PS00519">
    <property type="entry name" value="HTH_ASNC_1"/>
    <property type="match status" value="1"/>
</dbReference>
<dbReference type="InterPro" id="IPR019885">
    <property type="entry name" value="Tscrpt_reg_HTH_AsnC-type_CS"/>
</dbReference>
<keyword evidence="2" id="KW-0238">DNA-binding</keyword>
<dbReference type="InterPro" id="IPR036390">
    <property type="entry name" value="WH_DNA-bd_sf"/>
</dbReference>
<dbReference type="RefSeq" id="WP_132118195.1">
    <property type="nucleotide sequence ID" value="NZ_SMJU01000007.1"/>
</dbReference>
<dbReference type="PROSITE" id="PS50956">
    <property type="entry name" value="HTH_ASNC_2"/>
    <property type="match status" value="1"/>
</dbReference>
<dbReference type="GO" id="GO:0005829">
    <property type="term" value="C:cytosol"/>
    <property type="evidence" value="ECO:0007669"/>
    <property type="project" value="TreeGrafter"/>
</dbReference>
<dbReference type="AlphaFoldDB" id="A0A4R4K9P0"/>
<reference evidence="5 6" key="1">
    <citation type="submission" date="2019-02" db="EMBL/GenBank/DDBJ databases">
        <title>Arundinibacter roseus gen. nov., sp. nov., a new member of the family Cytophagaceae.</title>
        <authorList>
            <person name="Szuroczki S."/>
            <person name="Khayer B."/>
            <person name="Sproer C."/>
            <person name="Toumi M."/>
            <person name="Szabo A."/>
            <person name="Felfoldi T."/>
            <person name="Schumann P."/>
            <person name="Toth E."/>
        </authorList>
    </citation>
    <scope>NUCLEOTIDE SEQUENCE [LARGE SCALE GENOMIC DNA]</scope>
    <source>
        <strain evidence="5 6">DMA-k-7a</strain>
    </source>
</reference>
<dbReference type="InterPro" id="IPR000485">
    <property type="entry name" value="AsnC-type_HTH_dom"/>
</dbReference>
<evidence type="ECO:0000256" key="3">
    <source>
        <dbReference type="ARBA" id="ARBA00023163"/>
    </source>
</evidence>
<dbReference type="EMBL" id="SMJU01000007">
    <property type="protein sequence ID" value="TDB64544.1"/>
    <property type="molecule type" value="Genomic_DNA"/>
</dbReference>
<dbReference type="PANTHER" id="PTHR30154">
    <property type="entry name" value="LEUCINE-RESPONSIVE REGULATORY PROTEIN"/>
    <property type="match status" value="1"/>
</dbReference>
<feature type="domain" description="HTH asnC-type" evidence="4">
    <location>
        <begin position="3"/>
        <end position="64"/>
    </location>
</feature>
<dbReference type="OrthoDB" id="9800326at2"/>
<dbReference type="InterPro" id="IPR019887">
    <property type="entry name" value="Tscrpt_reg_AsnC/Lrp_C"/>
</dbReference>
<dbReference type="Gene3D" id="1.10.10.10">
    <property type="entry name" value="Winged helix-like DNA-binding domain superfamily/Winged helix DNA-binding domain"/>
    <property type="match status" value="1"/>
</dbReference>
<dbReference type="CDD" id="cd00090">
    <property type="entry name" value="HTH_ARSR"/>
    <property type="match status" value="1"/>
</dbReference>
<dbReference type="InterPro" id="IPR011991">
    <property type="entry name" value="ArsR-like_HTH"/>
</dbReference>
<dbReference type="InterPro" id="IPR019888">
    <property type="entry name" value="Tscrpt_reg_AsnC-like"/>
</dbReference>
<organism evidence="5 6">
    <name type="scientific">Arundinibacter roseus</name>
    <dbReference type="NCBI Taxonomy" id="2070510"/>
    <lineage>
        <taxon>Bacteria</taxon>
        <taxon>Pseudomonadati</taxon>
        <taxon>Bacteroidota</taxon>
        <taxon>Cytophagia</taxon>
        <taxon>Cytophagales</taxon>
        <taxon>Spirosomataceae</taxon>
        <taxon>Arundinibacter</taxon>
    </lineage>
</organism>
<evidence type="ECO:0000313" key="6">
    <source>
        <dbReference type="Proteomes" id="UP000295706"/>
    </source>
</evidence>
<keyword evidence="3" id="KW-0804">Transcription</keyword>
<comment type="caution">
    <text evidence="5">The sequence shown here is derived from an EMBL/GenBank/DDBJ whole genome shotgun (WGS) entry which is preliminary data.</text>
</comment>
<dbReference type="PRINTS" id="PR00033">
    <property type="entry name" value="HTHASNC"/>
</dbReference>
<accession>A0A4R4K9P0</accession>
<dbReference type="Gene3D" id="3.30.70.920">
    <property type="match status" value="1"/>
</dbReference>
<dbReference type="Pfam" id="PF01037">
    <property type="entry name" value="AsnC_trans_reg"/>
    <property type="match status" value="1"/>
</dbReference>
<keyword evidence="6" id="KW-1185">Reference proteome</keyword>
<evidence type="ECO:0000256" key="2">
    <source>
        <dbReference type="ARBA" id="ARBA00023125"/>
    </source>
</evidence>
<name>A0A4R4K9P0_9BACT</name>
<evidence type="ECO:0000256" key="1">
    <source>
        <dbReference type="ARBA" id="ARBA00023015"/>
    </source>
</evidence>
<dbReference type="Proteomes" id="UP000295706">
    <property type="component" value="Unassembled WGS sequence"/>
</dbReference>
<dbReference type="InterPro" id="IPR036388">
    <property type="entry name" value="WH-like_DNA-bd_sf"/>
</dbReference>
<dbReference type="GO" id="GO:0043565">
    <property type="term" value="F:sequence-specific DNA binding"/>
    <property type="evidence" value="ECO:0007669"/>
    <property type="project" value="InterPro"/>
</dbReference>
<dbReference type="SUPFAM" id="SSF46785">
    <property type="entry name" value="Winged helix' DNA-binding domain"/>
    <property type="match status" value="1"/>
</dbReference>
<protein>
    <submittedName>
        <fullName evidence="5">Lrp/AsnC family transcriptional regulator</fullName>
    </submittedName>
</protein>